<dbReference type="STRING" id="764298.STRMA_1779"/>
<evidence type="ECO:0000256" key="1">
    <source>
        <dbReference type="ARBA" id="ARBA00010266"/>
    </source>
</evidence>
<evidence type="ECO:0000313" key="5">
    <source>
        <dbReference type="Proteomes" id="UP000003573"/>
    </source>
</evidence>
<dbReference type="OrthoDB" id="977752at2"/>
<dbReference type="Gene3D" id="4.10.80.30">
    <property type="entry name" value="DNA polymerase, domain 6"/>
    <property type="match status" value="1"/>
</dbReference>
<name>G5JV69_9STRE</name>
<dbReference type="eggNOG" id="COG1705">
    <property type="taxonomic scope" value="Bacteria"/>
</dbReference>
<proteinExistence type="inferred from homology"/>
<feature type="domain" description="Mannosyl-glycoprotein endo-beta-N-acetylglucosamidase-like" evidence="3">
    <location>
        <begin position="37"/>
        <end position="194"/>
    </location>
</feature>
<dbReference type="Proteomes" id="UP000003573">
    <property type="component" value="Unassembled WGS sequence"/>
</dbReference>
<dbReference type="RefSeq" id="WP_003078475.1">
    <property type="nucleotide sequence ID" value="NZ_AEUW02000001.1"/>
</dbReference>
<comment type="similarity">
    <text evidence="1">Belongs to the glycosyl hydrolase 73 family.</text>
</comment>
<dbReference type="GO" id="GO:0004040">
    <property type="term" value="F:amidase activity"/>
    <property type="evidence" value="ECO:0007669"/>
    <property type="project" value="InterPro"/>
</dbReference>
<comment type="caution">
    <text evidence="4">The sequence shown here is derived from an EMBL/GenBank/DDBJ whole genome shotgun (WGS) entry which is preliminary data.</text>
</comment>
<dbReference type="PANTHER" id="PTHR33308">
    <property type="entry name" value="PEPTIDOGLYCAN HYDROLASE FLGJ"/>
    <property type="match status" value="1"/>
</dbReference>
<evidence type="ECO:0000313" key="4">
    <source>
        <dbReference type="EMBL" id="EHJ51527.1"/>
    </source>
</evidence>
<dbReference type="PRINTS" id="PR01002">
    <property type="entry name" value="FLGFLGJ"/>
</dbReference>
<dbReference type="InterPro" id="IPR002901">
    <property type="entry name" value="MGlyc_endo_b_GlcNAc-like_dom"/>
</dbReference>
<dbReference type="Pfam" id="PF01832">
    <property type="entry name" value="Glucosaminidase"/>
    <property type="match status" value="1"/>
</dbReference>
<keyword evidence="2" id="KW-0378">Hydrolase</keyword>
<protein>
    <submittedName>
        <fullName evidence="4">Mannosyl-glycoprotein endo-beta-N-acetylglucosaminidase</fullName>
    </submittedName>
</protein>
<evidence type="ECO:0000259" key="3">
    <source>
        <dbReference type="SMART" id="SM00047"/>
    </source>
</evidence>
<dbReference type="PANTHER" id="PTHR33308:SF9">
    <property type="entry name" value="PEPTIDOGLYCAN HYDROLASE FLGJ"/>
    <property type="match status" value="1"/>
</dbReference>
<sequence length="195" mass="22142">MRTRLKFRSFITVVFILFFIIFMPILFSGGLANAQKEVASPYTHKEFIKEVAPTAQKLSKLYGIKSSIIIGQAALASHYGHTFVSNKYHNLFALRALPGQSGIRLQDREYSKGAWHKVSYRFLVYPSWKESLYDYLALLRGGKLWDSALYRTMATSNGYKTTARALQSSGFSDDPNYAEKLIAVIEENGLTDYDQ</sequence>
<dbReference type="SMART" id="SM00047">
    <property type="entry name" value="LYZ2"/>
    <property type="match status" value="1"/>
</dbReference>
<dbReference type="EMBL" id="AEUW02000001">
    <property type="protein sequence ID" value="EHJ51527.1"/>
    <property type="molecule type" value="Genomic_DNA"/>
</dbReference>
<gene>
    <name evidence="4" type="ORF">STRMA_1779</name>
</gene>
<organism evidence="4 5">
    <name type="scientific">Streptococcus macacae NCTC 11558</name>
    <dbReference type="NCBI Taxonomy" id="764298"/>
    <lineage>
        <taxon>Bacteria</taxon>
        <taxon>Bacillati</taxon>
        <taxon>Bacillota</taxon>
        <taxon>Bacilli</taxon>
        <taxon>Lactobacillales</taxon>
        <taxon>Streptococcaceae</taxon>
        <taxon>Streptococcus</taxon>
    </lineage>
</organism>
<dbReference type="InterPro" id="IPR051056">
    <property type="entry name" value="Glycosyl_Hydrolase_73"/>
</dbReference>
<keyword evidence="5" id="KW-1185">Reference proteome</keyword>
<accession>G5JV69</accession>
<dbReference type="AlphaFoldDB" id="G5JV69"/>
<evidence type="ECO:0000256" key="2">
    <source>
        <dbReference type="ARBA" id="ARBA00022801"/>
    </source>
</evidence>
<dbReference type="Gene3D" id="1.10.530.10">
    <property type="match status" value="1"/>
</dbReference>
<reference evidence="4 5" key="1">
    <citation type="journal article" date="2014" name="Int. J. Syst. Evol. Microbiol.">
        <title>Phylogenomics and the dynamic genome evolution of the genus Streptococcus.</title>
        <authorList>
            <consortium name="The Broad Institute Genome Sequencing Platform"/>
            <person name="Richards V.P."/>
            <person name="Palmer S.R."/>
            <person name="Pavinski Bitar P.D."/>
            <person name="Qin X."/>
            <person name="Weinstock G.M."/>
            <person name="Highlander S.K."/>
            <person name="Town C.D."/>
            <person name="Burne R.A."/>
            <person name="Stanhope M.J."/>
        </authorList>
    </citation>
    <scope>NUCLEOTIDE SEQUENCE [LARGE SCALE GENOMIC DNA]</scope>
    <source>
        <strain evidence="4 5">NCTC 11558</strain>
    </source>
</reference>